<comment type="caution">
    <text evidence="8">The sequence shown here is derived from an EMBL/GenBank/DDBJ whole genome shotgun (WGS) entry which is preliminary data.</text>
</comment>
<keyword evidence="4 6" id="KW-1133">Transmembrane helix</keyword>
<dbReference type="Proteomes" id="UP000533306">
    <property type="component" value="Unassembled WGS sequence"/>
</dbReference>
<accession>A0A7W9VWC0</accession>
<name>A0A7W9VWC0_9HYPH</name>
<feature type="transmembrane region" description="Helical" evidence="6">
    <location>
        <begin position="181"/>
        <end position="204"/>
    </location>
</feature>
<dbReference type="Pfam" id="PF20067">
    <property type="entry name" value="SSL_N"/>
    <property type="match status" value="1"/>
</dbReference>
<keyword evidence="8" id="KW-0762">Sugar transport</keyword>
<dbReference type="FunFam" id="2.120.10.30:FF:000066">
    <property type="entry name" value="ABC transporter permease protein"/>
    <property type="match status" value="1"/>
</dbReference>
<dbReference type="Pfam" id="PF03088">
    <property type="entry name" value="Str_synth"/>
    <property type="match status" value="1"/>
</dbReference>
<feature type="transmembrane region" description="Helical" evidence="6">
    <location>
        <begin position="263"/>
        <end position="285"/>
    </location>
</feature>
<proteinExistence type="predicted"/>
<reference evidence="8 9" key="1">
    <citation type="submission" date="2020-08" db="EMBL/GenBank/DDBJ databases">
        <title>Genomic Encyclopedia of Type Strains, Phase IV (KMG-IV): sequencing the most valuable type-strain genomes for metagenomic binning, comparative biology and taxonomic classification.</title>
        <authorList>
            <person name="Goeker M."/>
        </authorList>
    </citation>
    <scope>NUCLEOTIDE SEQUENCE [LARGE SCALE GENOMIC DNA]</scope>
    <source>
        <strain evidence="8 9">DSM 11099</strain>
    </source>
</reference>
<feature type="transmembrane region" description="Helical" evidence="6">
    <location>
        <begin position="32"/>
        <end position="53"/>
    </location>
</feature>
<evidence type="ECO:0000313" key="9">
    <source>
        <dbReference type="Proteomes" id="UP000533306"/>
    </source>
</evidence>
<dbReference type="GO" id="GO:0022857">
    <property type="term" value="F:transmembrane transporter activity"/>
    <property type="evidence" value="ECO:0007669"/>
    <property type="project" value="InterPro"/>
</dbReference>
<sequence>MSLSESLVRLRYRVFPDHVLGEILTKKWVDSAIPFAALVLVIAIFGPIVPRFFQFGTISLLSGEMAELGLIVLGLTVVMISGGIDLSVGSTFALCVTTALYMMNVQGLSLGGGLAATLAVGAVCGAINGFMVGILRMRAFLTTLVTLIIFRSVFDIVFPQISTDIVMNYPQSPAYDALGMGHLLGLPISFWVMVAVALVLHIVLSRGRYGWRLLAVGGARRSAHNAGINVRWTVFSAYVLCSVLVALGAYHFSARIGSAASDIGAGMELQALTATVLGGISLGGGRGSVSKALMGALFVLILSTSLLALAIPGPVNALILGLVLVSAVFLDVRWVKNRHKLLRAVYISPTFNKLPPAISTTVGPLVPNDRLRASEPIGLGIMDGAEDAIFDRDGNLYTGSRHGDIMRWFGPDYTRYEIFAHTGGAPQGMAFDATGNLVVCVGGMGLYQVSPEGEVRLLTAETNRSWTSIADDSVMKLADDCDILPDGRIIFSEATVRFEMHDWYADALESRGNGRLIVYDPNTGTTRTILSDLIFPNGVCTSYDGESVLFAESWACRINRYYYAGPKKGRLERVIEGLPGYPDNINRASDGTYWLALMGSRTPALDLSLEMPGFRRRMARRVSQDAWLMPNLNTGCVLKFNEKGEILESFWDLGGTRHPMITSMREHRGTLYLCGIFNNRMGALKLPDADQNWCGVDSYWGKPA</sequence>
<keyword evidence="2" id="KW-1003">Cell membrane</keyword>
<dbReference type="InterPro" id="IPR001851">
    <property type="entry name" value="ABC_transp_permease"/>
</dbReference>
<feature type="transmembrane region" description="Helical" evidence="6">
    <location>
        <begin position="139"/>
        <end position="161"/>
    </location>
</feature>
<protein>
    <submittedName>
        <fullName evidence="8">Simple sugar transport system permease protein/ribose transport system permease protein</fullName>
    </submittedName>
</protein>
<evidence type="ECO:0000256" key="3">
    <source>
        <dbReference type="ARBA" id="ARBA00022692"/>
    </source>
</evidence>
<feature type="transmembrane region" description="Helical" evidence="6">
    <location>
        <begin position="108"/>
        <end position="127"/>
    </location>
</feature>
<feature type="transmembrane region" description="Helical" evidence="6">
    <location>
        <begin position="65"/>
        <end position="88"/>
    </location>
</feature>
<evidence type="ECO:0000256" key="1">
    <source>
        <dbReference type="ARBA" id="ARBA00004651"/>
    </source>
</evidence>
<feature type="domain" description="Strictosidine synthase conserved region" evidence="7">
    <location>
        <begin position="479"/>
        <end position="565"/>
    </location>
</feature>
<dbReference type="InterPro" id="IPR011042">
    <property type="entry name" value="6-blade_b-propeller_TolB-like"/>
</dbReference>
<keyword evidence="9" id="KW-1185">Reference proteome</keyword>
<gene>
    <name evidence="8" type="ORF">HNR59_003332</name>
</gene>
<evidence type="ECO:0000256" key="5">
    <source>
        <dbReference type="ARBA" id="ARBA00023136"/>
    </source>
</evidence>
<evidence type="ECO:0000256" key="6">
    <source>
        <dbReference type="SAM" id="Phobius"/>
    </source>
</evidence>
<dbReference type="RefSeq" id="WP_183832126.1">
    <property type="nucleotide sequence ID" value="NZ_JACHEU010000003.1"/>
</dbReference>
<keyword evidence="5 6" id="KW-0472">Membrane</keyword>
<organism evidence="8 9">
    <name type="scientific">Aquamicrobium lusatiense</name>
    <dbReference type="NCBI Taxonomy" id="89772"/>
    <lineage>
        <taxon>Bacteria</taxon>
        <taxon>Pseudomonadati</taxon>
        <taxon>Pseudomonadota</taxon>
        <taxon>Alphaproteobacteria</taxon>
        <taxon>Hyphomicrobiales</taxon>
        <taxon>Phyllobacteriaceae</taxon>
        <taxon>Aquamicrobium</taxon>
    </lineage>
</organism>
<evidence type="ECO:0000313" key="8">
    <source>
        <dbReference type="EMBL" id="MBB6013938.1"/>
    </source>
</evidence>
<dbReference type="EMBL" id="JACHEU010000003">
    <property type="protein sequence ID" value="MBB6013938.1"/>
    <property type="molecule type" value="Genomic_DNA"/>
</dbReference>
<dbReference type="SUPFAM" id="SSF63829">
    <property type="entry name" value="Calcium-dependent phosphotriesterase"/>
    <property type="match status" value="1"/>
</dbReference>
<dbReference type="CDD" id="cd06579">
    <property type="entry name" value="TM_PBP1_transp_AraH_like"/>
    <property type="match status" value="1"/>
</dbReference>
<dbReference type="PANTHER" id="PTHR32196">
    <property type="entry name" value="ABC TRANSPORTER PERMEASE PROTEIN YPHD-RELATED-RELATED"/>
    <property type="match status" value="1"/>
</dbReference>
<evidence type="ECO:0000259" key="7">
    <source>
        <dbReference type="Pfam" id="PF03088"/>
    </source>
</evidence>
<comment type="subcellular location">
    <subcellularLocation>
        <location evidence="1">Cell membrane</location>
        <topology evidence="1">Multi-pass membrane protein</topology>
    </subcellularLocation>
</comment>
<dbReference type="InterPro" id="IPR018119">
    <property type="entry name" value="Strictosidine_synth_cons-reg"/>
</dbReference>
<dbReference type="Pfam" id="PF02653">
    <property type="entry name" value="BPD_transp_2"/>
    <property type="match status" value="1"/>
</dbReference>
<dbReference type="Gene3D" id="2.120.10.30">
    <property type="entry name" value="TolB, C-terminal domain"/>
    <property type="match status" value="1"/>
</dbReference>
<evidence type="ECO:0000256" key="2">
    <source>
        <dbReference type="ARBA" id="ARBA00022475"/>
    </source>
</evidence>
<keyword evidence="3 6" id="KW-0812">Transmembrane</keyword>
<dbReference type="PANTHER" id="PTHR32196:SF72">
    <property type="entry name" value="RIBOSE IMPORT PERMEASE PROTEIN RBSC"/>
    <property type="match status" value="1"/>
</dbReference>
<evidence type="ECO:0000256" key="4">
    <source>
        <dbReference type="ARBA" id="ARBA00022989"/>
    </source>
</evidence>
<feature type="transmembrane region" description="Helical" evidence="6">
    <location>
        <begin position="230"/>
        <end position="251"/>
    </location>
</feature>
<dbReference type="AlphaFoldDB" id="A0A7W9VWC0"/>
<feature type="transmembrane region" description="Helical" evidence="6">
    <location>
        <begin position="292"/>
        <end position="311"/>
    </location>
</feature>
<dbReference type="GO" id="GO:0005886">
    <property type="term" value="C:plasma membrane"/>
    <property type="evidence" value="ECO:0007669"/>
    <property type="project" value="UniProtKB-SubCell"/>
</dbReference>
<keyword evidence="8" id="KW-0813">Transport</keyword>